<name>A0A1F6CE33_9BACT</name>
<comment type="similarity">
    <text evidence="3">Belongs to the methyltransferase superfamily. Arsenite methyltransferase family.</text>
</comment>
<dbReference type="PANTHER" id="PTHR43675:SF8">
    <property type="entry name" value="ARSENITE METHYLTRANSFERASE"/>
    <property type="match status" value="1"/>
</dbReference>
<evidence type="ECO:0000313" key="10">
    <source>
        <dbReference type="EMBL" id="OGG47271.1"/>
    </source>
</evidence>
<comment type="caution">
    <text evidence="10">The sequence shown here is derived from an EMBL/GenBank/DDBJ whole genome shotgun (WGS) entry which is preliminary data.</text>
</comment>
<evidence type="ECO:0000256" key="7">
    <source>
        <dbReference type="ARBA" id="ARBA00047943"/>
    </source>
</evidence>
<comment type="catalytic activity">
    <reaction evidence="6">
        <text>arsenic triglutathione + [thioredoxin]-dithiol + S-adenosyl-L-methionine + 2 H2O = methylarsonous acid + [thioredoxin]-disulfide + 3 glutathione + S-adenosyl-L-homocysteine + H(+)</text>
        <dbReference type="Rhea" id="RHEA:69460"/>
        <dbReference type="Rhea" id="RHEA-COMP:10698"/>
        <dbReference type="Rhea" id="RHEA-COMP:10700"/>
        <dbReference type="ChEBI" id="CHEBI:15377"/>
        <dbReference type="ChEBI" id="CHEBI:15378"/>
        <dbReference type="ChEBI" id="CHEBI:17826"/>
        <dbReference type="ChEBI" id="CHEBI:29950"/>
        <dbReference type="ChEBI" id="CHEBI:50058"/>
        <dbReference type="ChEBI" id="CHEBI:57856"/>
        <dbReference type="ChEBI" id="CHEBI:57925"/>
        <dbReference type="ChEBI" id="CHEBI:59789"/>
        <dbReference type="ChEBI" id="CHEBI:183640"/>
        <dbReference type="EC" id="2.1.1.137"/>
    </reaction>
</comment>
<keyword evidence="1" id="KW-0808">Transferase</keyword>
<evidence type="ECO:0000256" key="3">
    <source>
        <dbReference type="ARBA" id="ARBA00034487"/>
    </source>
</evidence>
<gene>
    <name evidence="10" type="ORF">A2671_01890</name>
</gene>
<dbReference type="EMBL" id="MFKQ01000017">
    <property type="protein sequence ID" value="OGG47271.1"/>
    <property type="molecule type" value="Genomic_DNA"/>
</dbReference>
<dbReference type="CDD" id="cd02440">
    <property type="entry name" value="AdoMet_MTases"/>
    <property type="match status" value="1"/>
</dbReference>
<evidence type="ECO:0000313" key="11">
    <source>
        <dbReference type="Proteomes" id="UP000178344"/>
    </source>
</evidence>
<comment type="catalytic activity">
    <reaction evidence="7">
        <text>arsenic triglutathione + 2 [thioredoxin]-dithiol + 2 S-adenosyl-L-methionine + H2O = dimethylarsinous acid + 2 [thioredoxin]-disulfide + 3 glutathione + 2 S-adenosyl-L-homocysteine + 2 H(+)</text>
        <dbReference type="Rhea" id="RHEA:69464"/>
        <dbReference type="Rhea" id="RHEA-COMP:10698"/>
        <dbReference type="Rhea" id="RHEA-COMP:10700"/>
        <dbReference type="ChEBI" id="CHEBI:15377"/>
        <dbReference type="ChEBI" id="CHEBI:15378"/>
        <dbReference type="ChEBI" id="CHEBI:23808"/>
        <dbReference type="ChEBI" id="CHEBI:29950"/>
        <dbReference type="ChEBI" id="CHEBI:50058"/>
        <dbReference type="ChEBI" id="CHEBI:57856"/>
        <dbReference type="ChEBI" id="CHEBI:57925"/>
        <dbReference type="ChEBI" id="CHEBI:59789"/>
        <dbReference type="ChEBI" id="CHEBI:183640"/>
        <dbReference type="EC" id="2.1.1.137"/>
    </reaction>
</comment>
<dbReference type="Gene3D" id="3.40.50.150">
    <property type="entry name" value="Vaccinia Virus protein VP39"/>
    <property type="match status" value="1"/>
</dbReference>
<dbReference type="InterPro" id="IPR029063">
    <property type="entry name" value="SAM-dependent_MTases_sf"/>
</dbReference>
<protein>
    <recommendedName>
        <fullName evidence="5">Arsenite methyltransferase</fullName>
        <ecNumber evidence="4">2.1.1.137</ecNumber>
    </recommendedName>
</protein>
<dbReference type="Proteomes" id="UP000178344">
    <property type="component" value="Unassembled WGS sequence"/>
</dbReference>
<dbReference type="EC" id="2.1.1.137" evidence="4"/>
<evidence type="ECO:0000256" key="1">
    <source>
        <dbReference type="ARBA" id="ARBA00022679"/>
    </source>
</evidence>
<keyword evidence="2" id="KW-0949">S-adenosyl-L-methionine</keyword>
<dbReference type="AlphaFoldDB" id="A0A1F6CE33"/>
<evidence type="ECO:0000256" key="2">
    <source>
        <dbReference type="ARBA" id="ARBA00022691"/>
    </source>
</evidence>
<evidence type="ECO:0000256" key="8">
    <source>
        <dbReference type="ARBA" id="ARBA00048428"/>
    </source>
</evidence>
<dbReference type="InterPro" id="IPR025714">
    <property type="entry name" value="Methyltranfer_dom"/>
</dbReference>
<evidence type="ECO:0000256" key="6">
    <source>
        <dbReference type="ARBA" id="ARBA00047941"/>
    </source>
</evidence>
<feature type="domain" description="Methyltransferase" evidence="9">
    <location>
        <begin position="33"/>
        <end position="139"/>
    </location>
</feature>
<evidence type="ECO:0000259" key="9">
    <source>
        <dbReference type="Pfam" id="PF13847"/>
    </source>
</evidence>
<proteinExistence type="inferred from homology"/>
<organism evidence="10 11">
    <name type="scientific">Candidatus Kaiserbacteria bacterium RIFCSPHIGHO2_01_FULL_49_13</name>
    <dbReference type="NCBI Taxonomy" id="1798477"/>
    <lineage>
        <taxon>Bacteria</taxon>
        <taxon>Candidatus Kaiseribacteriota</taxon>
    </lineage>
</organism>
<dbReference type="InterPro" id="IPR026669">
    <property type="entry name" value="Arsenite_MeTrfase-like"/>
</dbReference>
<dbReference type="GO" id="GO:0030791">
    <property type="term" value="F:arsenite methyltransferase activity"/>
    <property type="evidence" value="ECO:0007669"/>
    <property type="project" value="UniProtKB-EC"/>
</dbReference>
<dbReference type="SUPFAM" id="SSF53335">
    <property type="entry name" value="S-adenosyl-L-methionine-dependent methyltransferases"/>
    <property type="match status" value="1"/>
</dbReference>
<dbReference type="Pfam" id="PF13847">
    <property type="entry name" value="Methyltransf_31"/>
    <property type="match status" value="1"/>
</dbReference>
<accession>A0A1F6CE33</accession>
<sequence>MQIASFKARVSNGSFSEPRKIIAELGLAEGHALADFGAGSGHYAIEAGRRVGHTGKVYAIDVQQDLLARVKNLANAERVRSVEIIWGDIEKVGGTKLKDGAVDVVLLCNILFQLAKRGNVLTEAKRVLKDKGRVVAIDWTDSFGGLGPAASDIVTEKEAREFFEAAGFSIEKTIAVGAHHWGLILRKNKI</sequence>
<comment type="catalytic activity">
    <reaction evidence="8">
        <text>arsenic triglutathione + 3 [thioredoxin]-dithiol + 3 S-adenosyl-L-methionine = trimethylarsine + 3 [thioredoxin]-disulfide + 3 glutathione + 3 S-adenosyl-L-homocysteine + 3 H(+)</text>
        <dbReference type="Rhea" id="RHEA:69432"/>
        <dbReference type="Rhea" id="RHEA-COMP:10698"/>
        <dbReference type="Rhea" id="RHEA-COMP:10700"/>
        <dbReference type="ChEBI" id="CHEBI:15378"/>
        <dbReference type="ChEBI" id="CHEBI:27130"/>
        <dbReference type="ChEBI" id="CHEBI:29950"/>
        <dbReference type="ChEBI" id="CHEBI:50058"/>
        <dbReference type="ChEBI" id="CHEBI:57856"/>
        <dbReference type="ChEBI" id="CHEBI:57925"/>
        <dbReference type="ChEBI" id="CHEBI:59789"/>
        <dbReference type="ChEBI" id="CHEBI:183640"/>
        <dbReference type="EC" id="2.1.1.137"/>
    </reaction>
</comment>
<evidence type="ECO:0000256" key="4">
    <source>
        <dbReference type="ARBA" id="ARBA00034521"/>
    </source>
</evidence>
<evidence type="ECO:0000256" key="5">
    <source>
        <dbReference type="ARBA" id="ARBA00034545"/>
    </source>
</evidence>
<dbReference type="PANTHER" id="PTHR43675">
    <property type="entry name" value="ARSENITE METHYLTRANSFERASE"/>
    <property type="match status" value="1"/>
</dbReference>
<reference evidence="10 11" key="1">
    <citation type="journal article" date="2016" name="Nat. Commun.">
        <title>Thousands of microbial genomes shed light on interconnected biogeochemical processes in an aquifer system.</title>
        <authorList>
            <person name="Anantharaman K."/>
            <person name="Brown C.T."/>
            <person name="Hug L.A."/>
            <person name="Sharon I."/>
            <person name="Castelle C.J."/>
            <person name="Probst A.J."/>
            <person name="Thomas B.C."/>
            <person name="Singh A."/>
            <person name="Wilkins M.J."/>
            <person name="Karaoz U."/>
            <person name="Brodie E.L."/>
            <person name="Williams K.H."/>
            <person name="Hubbard S.S."/>
            <person name="Banfield J.F."/>
        </authorList>
    </citation>
    <scope>NUCLEOTIDE SEQUENCE [LARGE SCALE GENOMIC DNA]</scope>
</reference>